<name>A0A9Q3F4S8_9BASI</name>
<dbReference type="GO" id="GO:0003676">
    <property type="term" value="F:nucleic acid binding"/>
    <property type="evidence" value="ECO:0007669"/>
    <property type="project" value="InterPro"/>
</dbReference>
<proteinExistence type="predicted"/>
<gene>
    <name evidence="1" type="ORF">O181_071232</name>
</gene>
<dbReference type="InterPro" id="IPR036397">
    <property type="entry name" value="RNaseH_sf"/>
</dbReference>
<dbReference type="PANTHER" id="PTHR37984">
    <property type="entry name" value="PROTEIN CBG26694"/>
    <property type="match status" value="1"/>
</dbReference>
<dbReference type="EMBL" id="AVOT02036902">
    <property type="protein sequence ID" value="MBW0531517.1"/>
    <property type="molecule type" value="Genomic_DNA"/>
</dbReference>
<reference evidence="1" key="1">
    <citation type="submission" date="2021-03" db="EMBL/GenBank/DDBJ databases">
        <title>Draft genome sequence of rust myrtle Austropuccinia psidii MF-1, a brazilian biotype.</title>
        <authorList>
            <person name="Quecine M.C."/>
            <person name="Pachon D.M.R."/>
            <person name="Bonatelli M.L."/>
            <person name="Correr F.H."/>
            <person name="Franceschini L.M."/>
            <person name="Leite T.F."/>
            <person name="Margarido G.R.A."/>
            <person name="Almeida C.A."/>
            <person name="Ferrarezi J.A."/>
            <person name="Labate C.A."/>
        </authorList>
    </citation>
    <scope>NUCLEOTIDE SEQUENCE</scope>
    <source>
        <strain evidence="1">MF-1</strain>
    </source>
</reference>
<dbReference type="InterPro" id="IPR050951">
    <property type="entry name" value="Retrovirus_Pol_polyprotein"/>
</dbReference>
<comment type="caution">
    <text evidence="1">The sequence shown here is derived from an EMBL/GenBank/DDBJ whole genome shotgun (WGS) entry which is preliminary data.</text>
</comment>
<dbReference type="PANTHER" id="PTHR37984:SF5">
    <property type="entry name" value="PROTEIN NYNRIN-LIKE"/>
    <property type="match status" value="1"/>
</dbReference>
<protein>
    <recommendedName>
        <fullName evidence="3">Integrase catalytic domain-containing protein</fullName>
    </recommendedName>
</protein>
<organism evidence="1 2">
    <name type="scientific">Austropuccinia psidii MF-1</name>
    <dbReference type="NCBI Taxonomy" id="1389203"/>
    <lineage>
        <taxon>Eukaryota</taxon>
        <taxon>Fungi</taxon>
        <taxon>Dikarya</taxon>
        <taxon>Basidiomycota</taxon>
        <taxon>Pucciniomycotina</taxon>
        <taxon>Pucciniomycetes</taxon>
        <taxon>Pucciniales</taxon>
        <taxon>Sphaerophragmiaceae</taxon>
        <taxon>Austropuccinia</taxon>
    </lineage>
</organism>
<dbReference type="Gene3D" id="3.30.420.10">
    <property type="entry name" value="Ribonuclease H-like superfamily/Ribonuclease H"/>
    <property type="match status" value="1"/>
</dbReference>
<dbReference type="Proteomes" id="UP000765509">
    <property type="component" value="Unassembled WGS sequence"/>
</dbReference>
<evidence type="ECO:0000313" key="2">
    <source>
        <dbReference type="Proteomes" id="UP000765509"/>
    </source>
</evidence>
<dbReference type="InterPro" id="IPR012337">
    <property type="entry name" value="RNaseH-like_sf"/>
</dbReference>
<evidence type="ECO:0008006" key="3">
    <source>
        <dbReference type="Google" id="ProtNLM"/>
    </source>
</evidence>
<evidence type="ECO:0000313" key="1">
    <source>
        <dbReference type="EMBL" id="MBW0531517.1"/>
    </source>
</evidence>
<keyword evidence="2" id="KW-1185">Reference proteome</keyword>
<dbReference type="OrthoDB" id="3158924at2759"/>
<dbReference type="SUPFAM" id="SSF53098">
    <property type="entry name" value="Ribonuclease H-like"/>
    <property type="match status" value="1"/>
</dbReference>
<sequence length="201" mass="23265">MTIDTALRIWNRVISWTGIFTNIISDRELKLTSELCRNLHQLSGIKLTFSTAYHRQTDSLDEIIIQTLADMVRKLCAYGLELKDCDGFTHYVSPDILEKGWNPRLLENSLRKELVEIHPIADIFERMLDKDRMLEVRCIEDSIAYAKEKWDKSNSTPDFKVEDSVIVSTTNFNNIKEFKNLKGSFEQPFISGPSMEKILSN</sequence>
<dbReference type="AlphaFoldDB" id="A0A9Q3F4S8"/>
<accession>A0A9Q3F4S8</accession>